<reference evidence="2" key="1">
    <citation type="submission" date="2019-04" db="EMBL/GenBank/DDBJ databases">
        <title>Sequencing of skin fungus with MAO and IRED activity.</title>
        <authorList>
            <person name="Marsaioli A.J."/>
            <person name="Bonatto J.M.C."/>
            <person name="Reis Junior O."/>
        </authorList>
    </citation>
    <scope>NUCLEOTIDE SEQUENCE</scope>
    <source>
        <strain evidence="2">28M1</strain>
    </source>
</reference>
<feature type="compositionally biased region" description="Pro residues" evidence="1">
    <location>
        <begin position="221"/>
        <end position="233"/>
    </location>
</feature>
<feature type="compositionally biased region" description="Acidic residues" evidence="1">
    <location>
        <begin position="310"/>
        <end position="322"/>
    </location>
</feature>
<evidence type="ECO:0000256" key="1">
    <source>
        <dbReference type="SAM" id="MobiDB-lite"/>
    </source>
</evidence>
<feature type="region of interest" description="Disordered" evidence="1">
    <location>
        <begin position="1"/>
        <end position="22"/>
    </location>
</feature>
<feature type="region of interest" description="Disordered" evidence="1">
    <location>
        <begin position="36"/>
        <end position="60"/>
    </location>
</feature>
<organism evidence="2 3">
    <name type="scientific">Didymella heteroderae</name>
    <dbReference type="NCBI Taxonomy" id="1769908"/>
    <lineage>
        <taxon>Eukaryota</taxon>
        <taxon>Fungi</taxon>
        <taxon>Dikarya</taxon>
        <taxon>Ascomycota</taxon>
        <taxon>Pezizomycotina</taxon>
        <taxon>Dothideomycetes</taxon>
        <taxon>Pleosporomycetidae</taxon>
        <taxon>Pleosporales</taxon>
        <taxon>Pleosporineae</taxon>
        <taxon>Didymellaceae</taxon>
        <taxon>Didymella</taxon>
    </lineage>
</organism>
<keyword evidence="3" id="KW-1185">Reference proteome</keyword>
<feature type="region of interest" description="Disordered" evidence="1">
    <location>
        <begin position="291"/>
        <end position="349"/>
    </location>
</feature>
<dbReference type="OrthoDB" id="3790240at2759"/>
<gene>
    <name evidence="2" type="ORF">E8E12_005912</name>
</gene>
<dbReference type="Proteomes" id="UP000758155">
    <property type="component" value="Unassembled WGS sequence"/>
</dbReference>
<name>A0A9P4WN83_9PLEO</name>
<protein>
    <submittedName>
        <fullName evidence="2">Uncharacterized protein</fullName>
    </submittedName>
</protein>
<dbReference type="EMBL" id="SWKV01000048">
    <property type="protein sequence ID" value="KAF3036698.1"/>
    <property type="molecule type" value="Genomic_DNA"/>
</dbReference>
<comment type="caution">
    <text evidence="2">The sequence shown here is derived from an EMBL/GenBank/DDBJ whole genome shotgun (WGS) entry which is preliminary data.</text>
</comment>
<feature type="compositionally biased region" description="Polar residues" evidence="1">
    <location>
        <begin position="36"/>
        <end position="46"/>
    </location>
</feature>
<feature type="compositionally biased region" description="Basic and acidic residues" evidence="1">
    <location>
        <begin position="178"/>
        <end position="190"/>
    </location>
</feature>
<dbReference type="AlphaFoldDB" id="A0A9P4WN83"/>
<proteinExistence type="predicted"/>
<feature type="compositionally biased region" description="Basic and acidic residues" evidence="1">
    <location>
        <begin position="235"/>
        <end position="245"/>
    </location>
</feature>
<evidence type="ECO:0000313" key="3">
    <source>
        <dbReference type="Proteomes" id="UP000758155"/>
    </source>
</evidence>
<evidence type="ECO:0000313" key="2">
    <source>
        <dbReference type="EMBL" id="KAF3036698.1"/>
    </source>
</evidence>
<sequence length="403" mass="44266">MPFFTSTSKATKNHTPVFAGLDDPFNFPASKMRYNTRSASPVSTADSGYGSIDDSSPLSPKAQVFPQDWRRLQKDGKGHWRTFSYELQSEHNDHVGEREPILVKKQHVQHTWRPDPKRTFTAICNDRPRREKWYTKRVHVKAMERKDRQEGLTDLQRAMAPVLRRAEPEPSLRVCLSVDKERRSRPESTRNESTLLHPSASYAAAATPRGRPRKPSTLLHPSPPPLSTHPPPACDAHRSTRDRRTVVLRSPRHREPTPLGIPMTSDDQPAPTPLRIKIGSRKLSGESVLHSCFSDDESGDEADAISADGSGDEAPVDGGDGDADGRRVLELSFGPGDGQGCEDSDDEQGSVLADQYAGSILSVESAVGEGGGVVLARTALVARAQRVKVRSPGLRKNVDEAGL</sequence>
<accession>A0A9P4WN83</accession>
<feature type="compositionally biased region" description="Polar residues" evidence="1">
    <location>
        <begin position="1"/>
        <end position="14"/>
    </location>
</feature>
<feature type="region of interest" description="Disordered" evidence="1">
    <location>
        <begin position="174"/>
        <end position="274"/>
    </location>
</feature>
<feature type="compositionally biased region" description="Acidic residues" evidence="1">
    <location>
        <begin position="294"/>
        <end position="303"/>
    </location>
</feature>